<dbReference type="Proteomes" id="UP000595140">
    <property type="component" value="Unassembled WGS sequence"/>
</dbReference>
<evidence type="ECO:0000256" key="5">
    <source>
        <dbReference type="PROSITE-ProRule" id="PRU00047"/>
    </source>
</evidence>
<evidence type="ECO:0000256" key="1">
    <source>
        <dbReference type="ARBA" id="ARBA00007179"/>
    </source>
</evidence>
<dbReference type="Pfam" id="PF08284">
    <property type="entry name" value="RVP_2"/>
    <property type="match status" value="1"/>
</dbReference>
<comment type="similarity">
    <text evidence="1">Belongs to the LanC-like protein family.</text>
</comment>
<feature type="binding site" evidence="4">
    <location>
        <position position="279"/>
    </location>
    <ligand>
        <name>Zn(2+)</name>
        <dbReference type="ChEBI" id="CHEBI:29105"/>
    </ligand>
</feature>
<dbReference type="InterPro" id="IPR001878">
    <property type="entry name" value="Znf_CCHC"/>
</dbReference>
<evidence type="ECO:0000256" key="6">
    <source>
        <dbReference type="SAM" id="MobiDB-lite"/>
    </source>
</evidence>
<dbReference type="InterPro" id="IPR005162">
    <property type="entry name" value="Retrotrans_gag_dom"/>
</dbReference>
<dbReference type="GO" id="GO:0008270">
    <property type="term" value="F:zinc ion binding"/>
    <property type="evidence" value="ECO:0007669"/>
    <property type="project" value="UniProtKB-KW"/>
</dbReference>
<feature type="region of interest" description="Disordered" evidence="6">
    <location>
        <begin position="794"/>
        <end position="841"/>
    </location>
</feature>
<dbReference type="PANTHER" id="PTHR12736">
    <property type="entry name" value="LANC-LIKE PROTEIN"/>
    <property type="match status" value="1"/>
</dbReference>
<keyword evidence="9" id="KW-1185">Reference proteome</keyword>
<dbReference type="Pfam" id="PF03732">
    <property type="entry name" value="Retrotrans_gag"/>
    <property type="match status" value="1"/>
</dbReference>
<dbReference type="InterPro" id="IPR012341">
    <property type="entry name" value="6hp_glycosidase-like_sf"/>
</dbReference>
<gene>
    <name evidence="8" type="ORF">CCAM_LOCUS12191</name>
</gene>
<accession>A0A484L277</accession>
<feature type="region of interest" description="Disordered" evidence="6">
    <location>
        <begin position="708"/>
        <end position="761"/>
    </location>
</feature>
<dbReference type="GO" id="GO:0005886">
    <property type="term" value="C:plasma membrane"/>
    <property type="evidence" value="ECO:0007669"/>
    <property type="project" value="TreeGrafter"/>
</dbReference>
<dbReference type="AlphaFoldDB" id="A0A484L277"/>
<dbReference type="OrthoDB" id="10257263at2759"/>
<dbReference type="GO" id="GO:0005975">
    <property type="term" value="P:carbohydrate metabolic process"/>
    <property type="evidence" value="ECO:0007669"/>
    <property type="project" value="InterPro"/>
</dbReference>
<dbReference type="Gene3D" id="4.10.60.10">
    <property type="entry name" value="Zinc finger, CCHC-type"/>
    <property type="match status" value="1"/>
</dbReference>
<dbReference type="PANTHER" id="PTHR12736:SF7">
    <property type="entry name" value="LANC-LIKE PROTEIN 3"/>
    <property type="match status" value="1"/>
</dbReference>
<name>A0A484L277_9ASTE</name>
<evidence type="ECO:0000256" key="2">
    <source>
        <dbReference type="ARBA" id="ARBA00022723"/>
    </source>
</evidence>
<dbReference type="Gene3D" id="1.50.10.10">
    <property type="match status" value="1"/>
</dbReference>
<evidence type="ECO:0000259" key="7">
    <source>
        <dbReference type="PROSITE" id="PS50158"/>
    </source>
</evidence>
<dbReference type="CDD" id="cd00303">
    <property type="entry name" value="retropepsin_like"/>
    <property type="match status" value="1"/>
</dbReference>
<organism evidence="8 9">
    <name type="scientific">Cuscuta campestris</name>
    <dbReference type="NCBI Taxonomy" id="132261"/>
    <lineage>
        <taxon>Eukaryota</taxon>
        <taxon>Viridiplantae</taxon>
        <taxon>Streptophyta</taxon>
        <taxon>Embryophyta</taxon>
        <taxon>Tracheophyta</taxon>
        <taxon>Spermatophyta</taxon>
        <taxon>Magnoliopsida</taxon>
        <taxon>eudicotyledons</taxon>
        <taxon>Gunneridae</taxon>
        <taxon>Pentapetalae</taxon>
        <taxon>asterids</taxon>
        <taxon>lamiids</taxon>
        <taxon>Solanales</taxon>
        <taxon>Convolvulaceae</taxon>
        <taxon>Cuscuteae</taxon>
        <taxon>Cuscuta</taxon>
        <taxon>Cuscuta subgen. Grammica</taxon>
        <taxon>Cuscuta sect. Cleistogrammica</taxon>
    </lineage>
</organism>
<dbReference type="CDD" id="cd04794">
    <property type="entry name" value="euk_LANCL"/>
    <property type="match status" value="1"/>
</dbReference>
<keyword evidence="2 4" id="KW-0479">Metal-binding</keyword>
<keyword evidence="3 4" id="KW-0862">Zinc</keyword>
<proteinExistence type="inferred from homology"/>
<sequence length="1039" mass="117021">MADRFFPNEMPNFVPESAEAAGEKAQDSLTKLLRLPYNNFAERIEKSAMELKQTIVEETWVAKGRRVSDYSLYTGALGTAFLLFRAFWVNEDRNDLALCLEIISACESASRRSGRVTFICGQAGVYALGAVVTKHMGNEQLFNHYLAQFKEIKLPKDLPDELLYGRVGYLWACSFINKNIGQGIISSCKMRAVVDDVVRSGRKMAKGGCPLMYEWHGKKYWGAAHGLAGIMNVLMDMELEPNEQEDVKSTLRYMIRNRFPSGNYPSSERSESDRLVHWCHGAPGLALTLTKAAKVFNSEEFRQAAVDAAEVVWERGLLKRVGLCHGISGNTYVFLSLYSLTGDAKYLYRAKAFACFLHDRAQALVSQGIMHGGDCPYSLFEGVGGMAYLFLDMWDPLSARTQWCCHIGVRSPEIATILAGSFAGKFPKPPLRFENPNKGISVNCRMSQEIAHGQGNNEHVSVHTEASSFTPPIQNEPINQEDVPQNNANAGGQPDYAIPVFLANLLQQVANAPMFQPPPPPPPRVITFKFLKDNGAEEFMGDRIAEPQIAWNWIEQTARVLRDLNVPLNDHPRLASQLLRGEAYEWWKRTDESNETPKPWTWEFFDWAFKKEYIPARFREAKRTEFVELQQGEMTLPEYRQKFVSLAKFAPTLVSTTTDRIEEFRSKLRPDLRAQVSVIPTVDFTEAYDLIAKADKDLNACKEYLKKEGASTSERRPTNSVSGGKRPFQGPNSSHFSKKGKSVQTQSVASGNRSKGWKNPTCKMCGRHHPGECWLAQRLCLGCGKPGHFRKNCPTNPGEPFPPAPVASHAASARSAPSQRSTAGSNPAKNQNQQQGRAPARTYAMKRRTEENSDVIQGMFSLFDTTMHVLIDPGSTLSYICVPMPDKADILKENLEHPMLVSNPLGHSMRLHHVYQDCPLIVEGQQLLANLVELPYKEFDVILGMDWLTEHQAVIDCRQRVIQLKNNDGKTIEVKEKLTPKPTEFISYIHARRLIRKKCEAYLCNVRDTSKETPGLKDIPMIQFIWMFDALDMLTQLKR</sequence>
<protein>
    <recommendedName>
        <fullName evidence="7">CCHC-type domain-containing protein</fullName>
    </recommendedName>
</protein>
<evidence type="ECO:0000256" key="4">
    <source>
        <dbReference type="PIRSR" id="PIRSR607822-1"/>
    </source>
</evidence>
<feature type="domain" description="CCHC-type" evidence="7">
    <location>
        <begin position="780"/>
        <end position="794"/>
    </location>
</feature>
<evidence type="ECO:0000313" key="9">
    <source>
        <dbReference type="Proteomes" id="UP000595140"/>
    </source>
</evidence>
<evidence type="ECO:0000256" key="3">
    <source>
        <dbReference type="ARBA" id="ARBA00022833"/>
    </source>
</evidence>
<feature type="compositionally biased region" description="Basic and acidic residues" evidence="6">
    <location>
        <begin position="708"/>
        <end position="717"/>
    </location>
</feature>
<feature type="binding site" evidence="4">
    <location>
        <position position="325"/>
    </location>
    <ligand>
        <name>Zn(2+)</name>
        <dbReference type="ChEBI" id="CHEBI:29105"/>
    </ligand>
</feature>
<dbReference type="SMART" id="SM01260">
    <property type="entry name" value="LANC_like"/>
    <property type="match status" value="1"/>
</dbReference>
<feature type="compositionally biased region" description="Low complexity" evidence="6">
    <location>
        <begin position="806"/>
        <end position="823"/>
    </location>
</feature>
<dbReference type="InterPro" id="IPR021109">
    <property type="entry name" value="Peptidase_aspartic_dom_sf"/>
</dbReference>
<dbReference type="InterPro" id="IPR020464">
    <property type="entry name" value="LanC-like_prot_euk"/>
</dbReference>
<dbReference type="SMART" id="SM00343">
    <property type="entry name" value="ZnF_C2HC"/>
    <property type="match status" value="1"/>
</dbReference>
<dbReference type="EMBL" id="OOIL02000890">
    <property type="protein sequence ID" value="VFQ70415.1"/>
    <property type="molecule type" value="Genomic_DNA"/>
</dbReference>
<dbReference type="PROSITE" id="PS50158">
    <property type="entry name" value="ZF_CCHC"/>
    <property type="match status" value="1"/>
</dbReference>
<dbReference type="FunFam" id="1.50.10.10:FF:000035">
    <property type="entry name" value="LanC-like protein 2"/>
    <property type="match status" value="1"/>
</dbReference>
<dbReference type="PRINTS" id="PR01951">
    <property type="entry name" value="LANCEUKARYTE"/>
</dbReference>
<dbReference type="GO" id="GO:0003676">
    <property type="term" value="F:nucleic acid binding"/>
    <property type="evidence" value="ECO:0007669"/>
    <property type="project" value="InterPro"/>
</dbReference>
<keyword evidence="5" id="KW-0863">Zinc-finger</keyword>
<dbReference type="SUPFAM" id="SSF50630">
    <property type="entry name" value="Acid proteases"/>
    <property type="match status" value="1"/>
</dbReference>
<dbReference type="GO" id="GO:0031179">
    <property type="term" value="P:peptide modification"/>
    <property type="evidence" value="ECO:0007669"/>
    <property type="project" value="InterPro"/>
</dbReference>
<dbReference type="InterPro" id="IPR007822">
    <property type="entry name" value="LANC-like"/>
</dbReference>
<reference evidence="8 9" key="1">
    <citation type="submission" date="2018-04" db="EMBL/GenBank/DDBJ databases">
        <authorList>
            <person name="Vogel A."/>
        </authorList>
    </citation>
    <scope>NUCLEOTIDE SEQUENCE [LARGE SCALE GENOMIC DNA]</scope>
</reference>
<feature type="compositionally biased region" description="Polar residues" evidence="6">
    <location>
        <begin position="824"/>
        <end position="836"/>
    </location>
</feature>
<dbReference type="SUPFAM" id="SSF158745">
    <property type="entry name" value="LanC-like"/>
    <property type="match status" value="1"/>
</dbReference>
<dbReference type="Pfam" id="PF05147">
    <property type="entry name" value="LANC_like"/>
    <property type="match status" value="1"/>
</dbReference>
<evidence type="ECO:0000313" key="8">
    <source>
        <dbReference type="EMBL" id="VFQ70415.1"/>
    </source>
</evidence>
<dbReference type="PRINTS" id="PR01950">
    <property type="entry name" value="LANCSUPER"/>
</dbReference>
<dbReference type="Gene3D" id="2.40.70.10">
    <property type="entry name" value="Acid Proteases"/>
    <property type="match status" value="1"/>
</dbReference>
<feature type="binding site" evidence="4">
    <location>
        <position position="324"/>
    </location>
    <ligand>
        <name>Zn(2+)</name>
        <dbReference type="ChEBI" id="CHEBI:29105"/>
    </ligand>
</feature>
<feature type="compositionally biased region" description="Polar residues" evidence="6">
    <location>
        <begin position="742"/>
        <end position="753"/>
    </location>
</feature>